<dbReference type="Pfam" id="PF02687">
    <property type="entry name" value="FtsX"/>
    <property type="match status" value="1"/>
</dbReference>
<dbReference type="Pfam" id="PF12704">
    <property type="entry name" value="MacB_PCD"/>
    <property type="match status" value="1"/>
</dbReference>
<dbReference type="PANTHER" id="PTHR30572:SF4">
    <property type="entry name" value="ABC TRANSPORTER PERMEASE YTRF"/>
    <property type="match status" value="1"/>
</dbReference>
<comment type="similarity">
    <text evidence="6">Belongs to the ABC-4 integral membrane protein family.</text>
</comment>
<keyword evidence="2" id="KW-1003">Cell membrane</keyword>
<evidence type="ECO:0000256" key="4">
    <source>
        <dbReference type="ARBA" id="ARBA00022989"/>
    </source>
</evidence>
<feature type="transmembrane region" description="Helical" evidence="7">
    <location>
        <begin position="21"/>
        <end position="42"/>
    </location>
</feature>
<evidence type="ECO:0000256" key="2">
    <source>
        <dbReference type="ARBA" id="ARBA00022475"/>
    </source>
</evidence>
<comment type="caution">
    <text evidence="10">The sequence shown here is derived from an EMBL/GenBank/DDBJ whole genome shotgun (WGS) entry which is preliminary data.</text>
</comment>
<proteinExistence type="inferred from homology"/>
<gene>
    <name evidence="10" type="ORF">A2397_04625</name>
</gene>
<evidence type="ECO:0000256" key="1">
    <source>
        <dbReference type="ARBA" id="ARBA00004651"/>
    </source>
</evidence>
<evidence type="ECO:0000256" key="6">
    <source>
        <dbReference type="ARBA" id="ARBA00038076"/>
    </source>
</evidence>
<evidence type="ECO:0000256" key="5">
    <source>
        <dbReference type="ARBA" id="ARBA00023136"/>
    </source>
</evidence>
<evidence type="ECO:0000313" key="10">
    <source>
        <dbReference type="EMBL" id="OGD10098.1"/>
    </source>
</evidence>
<dbReference type="EMBL" id="MEXR01000014">
    <property type="protein sequence ID" value="OGD10098.1"/>
    <property type="molecule type" value="Genomic_DNA"/>
</dbReference>
<dbReference type="AlphaFoldDB" id="A0A1F4ZVH4"/>
<name>A0A1F4ZVH4_9BACT</name>
<keyword evidence="4 7" id="KW-1133">Transmembrane helix</keyword>
<evidence type="ECO:0000256" key="7">
    <source>
        <dbReference type="SAM" id="Phobius"/>
    </source>
</evidence>
<accession>A0A1F4ZVH4</accession>
<evidence type="ECO:0000259" key="9">
    <source>
        <dbReference type="Pfam" id="PF12704"/>
    </source>
</evidence>
<feature type="transmembrane region" description="Helical" evidence="7">
    <location>
        <begin position="365"/>
        <end position="390"/>
    </location>
</feature>
<dbReference type="GO" id="GO:0022857">
    <property type="term" value="F:transmembrane transporter activity"/>
    <property type="evidence" value="ECO:0007669"/>
    <property type="project" value="TreeGrafter"/>
</dbReference>
<dbReference type="InterPro" id="IPR003838">
    <property type="entry name" value="ABC3_permease_C"/>
</dbReference>
<dbReference type="Proteomes" id="UP000176424">
    <property type="component" value="Unassembled WGS sequence"/>
</dbReference>
<sequence length="407" mass="42941">MNLLEIIEESFGTLTLNKTRTGLAILGIVIGIGSVIALMSLGQASQKSITERIESLGSNMLTIMPGSMTQGVVRGEAGGRTTLTLDDAKAIASSDQITTIKSVSPEVSSRRQVTTASSNTNTTIQGVVPQYTSVHKVEIASGNFVTQRDVDSMTKVAVLGPTTVTDLFGENAEAVGKTIRISGQVYTVIGVTAAKGGTGFNNADDAVYVPISTAQKLLLGQNYVNSIALEAQSADMMVEAQDQVGYFLLSRHKLSDPSQADFSIMSQQDMINTISSATQTFTTLLSGIAAISLLVGGIGIMNIMLVTVTERTREIGLRKALGARKKTIVTQFLTESVILTFTGGVVGIVFGVATSFVISKVTSSGFVISISSIFLAFIVSAAIGILFGWYPAKRASDLEPIVALRYE</sequence>
<dbReference type="GO" id="GO:0005886">
    <property type="term" value="C:plasma membrane"/>
    <property type="evidence" value="ECO:0007669"/>
    <property type="project" value="UniProtKB-SubCell"/>
</dbReference>
<evidence type="ECO:0000259" key="8">
    <source>
        <dbReference type="Pfam" id="PF02687"/>
    </source>
</evidence>
<dbReference type="PANTHER" id="PTHR30572">
    <property type="entry name" value="MEMBRANE COMPONENT OF TRANSPORTER-RELATED"/>
    <property type="match status" value="1"/>
</dbReference>
<feature type="domain" description="ABC3 transporter permease C-terminal" evidence="8">
    <location>
        <begin position="288"/>
        <end position="400"/>
    </location>
</feature>
<feature type="domain" description="MacB-like periplasmic core" evidence="9">
    <location>
        <begin position="21"/>
        <end position="244"/>
    </location>
</feature>
<reference evidence="10 11" key="1">
    <citation type="journal article" date="2016" name="Nat. Commun.">
        <title>Thousands of microbial genomes shed light on interconnected biogeochemical processes in an aquifer system.</title>
        <authorList>
            <person name="Anantharaman K."/>
            <person name="Brown C.T."/>
            <person name="Hug L.A."/>
            <person name="Sharon I."/>
            <person name="Castelle C.J."/>
            <person name="Probst A.J."/>
            <person name="Thomas B.C."/>
            <person name="Singh A."/>
            <person name="Wilkins M.J."/>
            <person name="Karaoz U."/>
            <person name="Brodie E.L."/>
            <person name="Williams K.H."/>
            <person name="Hubbard S.S."/>
            <person name="Banfield J.F."/>
        </authorList>
    </citation>
    <scope>NUCLEOTIDE SEQUENCE [LARGE SCALE GENOMIC DNA]</scope>
</reference>
<feature type="transmembrane region" description="Helical" evidence="7">
    <location>
        <begin position="284"/>
        <end position="308"/>
    </location>
</feature>
<keyword evidence="5 7" id="KW-0472">Membrane</keyword>
<dbReference type="STRING" id="1797263.A2397_04625"/>
<keyword evidence="3 7" id="KW-0812">Transmembrane</keyword>
<feature type="transmembrane region" description="Helical" evidence="7">
    <location>
        <begin position="328"/>
        <end position="353"/>
    </location>
</feature>
<comment type="subcellular location">
    <subcellularLocation>
        <location evidence="1">Cell membrane</location>
        <topology evidence="1">Multi-pass membrane protein</topology>
    </subcellularLocation>
</comment>
<protein>
    <recommendedName>
        <fullName evidence="12">Multidrug ABC transporter substrate-binding protein</fullName>
    </recommendedName>
</protein>
<evidence type="ECO:0000256" key="3">
    <source>
        <dbReference type="ARBA" id="ARBA00022692"/>
    </source>
</evidence>
<evidence type="ECO:0008006" key="12">
    <source>
        <dbReference type="Google" id="ProtNLM"/>
    </source>
</evidence>
<dbReference type="InterPro" id="IPR025857">
    <property type="entry name" value="MacB_PCD"/>
</dbReference>
<organism evidence="10 11">
    <name type="scientific">Candidatus Amesbacteria bacterium RIFOXYB1_FULL_44_23</name>
    <dbReference type="NCBI Taxonomy" id="1797263"/>
    <lineage>
        <taxon>Bacteria</taxon>
        <taxon>Candidatus Amesiibacteriota</taxon>
    </lineage>
</organism>
<evidence type="ECO:0000313" key="11">
    <source>
        <dbReference type="Proteomes" id="UP000176424"/>
    </source>
</evidence>
<dbReference type="InterPro" id="IPR050250">
    <property type="entry name" value="Macrolide_Exporter_MacB"/>
</dbReference>